<accession>A0ABU5I1C9</accession>
<keyword evidence="1" id="KW-0812">Transmembrane</keyword>
<feature type="transmembrane region" description="Helical" evidence="1">
    <location>
        <begin position="165"/>
        <end position="186"/>
    </location>
</feature>
<keyword evidence="1" id="KW-1133">Transmembrane helix</keyword>
<evidence type="ECO:0000256" key="1">
    <source>
        <dbReference type="SAM" id="Phobius"/>
    </source>
</evidence>
<evidence type="ECO:0000313" key="3">
    <source>
        <dbReference type="Proteomes" id="UP001294412"/>
    </source>
</evidence>
<keyword evidence="1" id="KW-0472">Membrane</keyword>
<feature type="transmembrane region" description="Helical" evidence="1">
    <location>
        <begin position="192"/>
        <end position="215"/>
    </location>
</feature>
<protein>
    <submittedName>
        <fullName evidence="2">Uncharacterized protein</fullName>
    </submittedName>
</protein>
<proteinExistence type="predicted"/>
<dbReference type="Proteomes" id="UP001294412">
    <property type="component" value="Unassembled WGS sequence"/>
</dbReference>
<organism evidence="2 3">
    <name type="scientific">Fulvimarina uroteuthidis</name>
    <dbReference type="NCBI Taxonomy" id="3098149"/>
    <lineage>
        <taxon>Bacteria</taxon>
        <taxon>Pseudomonadati</taxon>
        <taxon>Pseudomonadota</taxon>
        <taxon>Alphaproteobacteria</taxon>
        <taxon>Hyphomicrobiales</taxon>
        <taxon>Aurantimonadaceae</taxon>
        <taxon>Fulvimarina</taxon>
    </lineage>
</organism>
<feature type="transmembrane region" description="Helical" evidence="1">
    <location>
        <begin position="69"/>
        <end position="90"/>
    </location>
</feature>
<dbReference type="RefSeq" id="WP_322186639.1">
    <property type="nucleotide sequence ID" value="NZ_JAXLPB010000002.1"/>
</dbReference>
<feature type="transmembrane region" description="Helical" evidence="1">
    <location>
        <begin position="222"/>
        <end position="247"/>
    </location>
</feature>
<reference evidence="2 3" key="1">
    <citation type="submission" date="2023-12" db="EMBL/GenBank/DDBJ databases">
        <title>Description of Novel Strain Fulvimarina sp. 2208YS6-2-32 isolated from Uroteuthis (Photololigo) edulis.</title>
        <authorList>
            <person name="Park J.-S."/>
        </authorList>
    </citation>
    <scope>NUCLEOTIDE SEQUENCE [LARGE SCALE GENOMIC DNA]</scope>
    <source>
        <strain evidence="2 3">2208YS6-2-32</strain>
    </source>
</reference>
<evidence type="ECO:0000313" key="2">
    <source>
        <dbReference type="EMBL" id="MDY8109185.1"/>
    </source>
</evidence>
<dbReference type="EMBL" id="JAXLPB010000002">
    <property type="protein sequence ID" value="MDY8109185.1"/>
    <property type="molecule type" value="Genomic_DNA"/>
</dbReference>
<feature type="transmembrane region" description="Helical" evidence="1">
    <location>
        <begin position="337"/>
        <end position="355"/>
    </location>
</feature>
<feature type="transmembrane region" description="Helical" evidence="1">
    <location>
        <begin position="97"/>
        <end position="118"/>
    </location>
</feature>
<feature type="transmembrane region" description="Helical" evidence="1">
    <location>
        <begin position="310"/>
        <end position="331"/>
    </location>
</feature>
<sequence>MSDIASDTRRGSRFRIGLFSPPLILAFFCAALFSLLMLPLTVPIGAFYWDTFIYFDAANRLGNGQVPSVDFFAPAGPLGYWLFAFLIGIFPLAQPVLLAQWMILAVAAPLFALVLLDADRRSRTIALALVLPFILFVALPINATQYSSYPSIDGFGYYNRQCIHLLYVLTAALLFATNRMVVVTVLTGTMTALFLTKITGFAAGGLLCAFAVLAGRVAIREGFLILSGFAAILLALQLADGVTLAYVNDLLTLAAMNEGVLLQRFLQAGSLHFGIVASAGLLCAVLLFAERRDLADAAGSLTPRALLPGLARLFDRGSMWLGVGLVAGLFFETQNTGSQPFVFIWPIVLAILVNVGHLKGKLLVACLALAAATTLPSLVSTLQKAARALVGQMNYVAIDLPNLKTLDQVSQRAEIVDRSATVLNLYKRHPATFQAFADDRILPDFTFYTAPDMHLTWLRAIDDGVEAIRAYEAANDVRFETIFSLNFTNPFPYLMDRDAPKGVPIGADPSRTVPQPNAFVLSEIARTDLVLYPKCPITISNVELYGVYEAVLDTRTRISLSPCWDGLLRQGFGADGSAGGGTRP</sequence>
<keyword evidence="3" id="KW-1185">Reference proteome</keyword>
<feature type="transmembrane region" description="Helical" evidence="1">
    <location>
        <begin position="362"/>
        <end position="379"/>
    </location>
</feature>
<feature type="transmembrane region" description="Helical" evidence="1">
    <location>
        <begin position="23"/>
        <end position="49"/>
    </location>
</feature>
<feature type="transmembrane region" description="Helical" evidence="1">
    <location>
        <begin position="267"/>
        <end position="289"/>
    </location>
</feature>
<name>A0ABU5I1C9_9HYPH</name>
<feature type="transmembrane region" description="Helical" evidence="1">
    <location>
        <begin position="124"/>
        <end position="144"/>
    </location>
</feature>
<gene>
    <name evidence="2" type="ORF">U0C82_08515</name>
</gene>
<comment type="caution">
    <text evidence="2">The sequence shown here is derived from an EMBL/GenBank/DDBJ whole genome shotgun (WGS) entry which is preliminary data.</text>
</comment>